<evidence type="ECO:0000256" key="1">
    <source>
        <dbReference type="SAM" id="Coils"/>
    </source>
</evidence>
<protein>
    <submittedName>
        <fullName evidence="2">Uncharacterized protein</fullName>
    </submittedName>
</protein>
<keyword evidence="3" id="KW-1185">Reference proteome</keyword>
<gene>
    <name evidence="2" type="ORF">LZY01_20000</name>
</gene>
<comment type="caution">
    <text evidence="2">The sequence shown here is derived from an EMBL/GenBank/DDBJ whole genome shotgun (WGS) entry which is preliminary data.</text>
</comment>
<evidence type="ECO:0000313" key="2">
    <source>
        <dbReference type="EMBL" id="GEO72832.1"/>
    </source>
</evidence>
<dbReference type="EMBL" id="BJZK01000028">
    <property type="protein sequence ID" value="GEO72832.1"/>
    <property type="molecule type" value="Genomic_DNA"/>
</dbReference>
<accession>A0ABQ0X309</accession>
<organism evidence="2 3">
    <name type="scientific">Levilactobacillus zymae</name>
    <dbReference type="NCBI Taxonomy" id="267363"/>
    <lineage>
        <taxon>Bacteria</taxon>
        <taxon>Bacillati</taxon>
        <taxon>Bacillota</taxon>
        <taxon>Bacilli</taxon>
        <taxon>Lactobacillales</taxon>
        <taxon>Lactobacillaceae</taxon>
        <taxon>Levilactobacillus</taxon>
    </lineage>
</organism>
<keyword evidence="1" id="KW-0175">Coiled coil</keyword>
<name>A0ABQ0X309_9LACO</name>
<dbReference type="RefSeq" id="WP_057730192.1">
    <property type="nucleotide sequence ID" value="NZ_BJZK01000028.1"/>
</dbReference>
<sequence length="185" mass="21741">MSQITTWTCGKANAKINRSEIELLKIERENISQLIEDLFERIDERGRLQLTLDDQLPLMIMQVNKMIRHVQMIDTRIADLEGEMNNRWRRVERLRKQEMSSEGRKYHELAAYALEQYKEIERLRVLQDEALESMIKKTIEDPHPQVAPTPKVVPHEDAPVHKPGIFKRAASKIGSWFLKKKRGSK</sequence>
<reference evidence="2 3" key="1">
    <citation type="submission" date="2019-07" db="EMBL/GenBank/DDBJ databases">
        <title>Whole genome shotgun sequence of Lactobacillus zymae NBRC 107157.</title>
        <authorList>
            <person name="Hosoyama A."/>
            <person name="Uohara A."/>
            <person name="Ohji S."/>
            <person name="Ichikawa N."/>
        </authorList>
    </citation>
    <scope>NUCLEOTIDE SEQUENCE [LARGE SCALE GENOMIC DNA]</scope>
    <source>
        <strain evidence="2 3">NBRC 107157</strain>
    </source>
</reference>
<proteinExistence type="predicted"/>
<dbReference type="Proteomes" id="UP000321794">
    <property type="component" value="Unassembled WGS sequence"/>
</dbReference>
<evidence type="ECO:0000313" key="3">
    <source>
        <dbReference type="Proteomes" id="UP000321794"/>
    </source>
</evidence>
<feature type="coiled-coil region" evidence="1">
    <location>
        <begin position="9"/>
        <end position="41"/>
    </location>
</feature>